<dbReference type="PRINTS" id="PR00053">
    <property type="entry name" value="FORKHEAD"/>
</dbReference>
<dbReference type="CDD" id="cd00059">
    <property type="entry name" value="FH_FOX"/>
    <property type="match status" value="1"/>
</dbReference>
<keyword evidence="10" id="KW-1185">Reference proteome</keyword>
<sequence length="558" mass="62674">MIGPSSGTGGVPECELSDNQSRASKKRIFEDLDIESICEEVQNVCKRYQYQEIEAPMEVVTSHQDMGDTVALFSPLSAQEAVEECPVARLEVLLVDGTNCTWTTISELEHQQSIVDIAASPSTSSSSSSEHRQEQVIQEVQVEETSYPINSDYWEPVVTVPPSNIQQSKTDVPSSSHQQQQFDDQETGNLSWLLDFKLDPFIEAADEKSTVPPYKDVHSGVQLFDICLYQPFMLNAIRLLIFVGNKTRVNGRFYGYTYVNDVKRSYNENGSSHLESNHSYSSLDNRNFVSSRCNGSKKPPFTYTELIEHALREKGELTVSAIYQWISEHFPYYKSNDDRWKNSVRHNLSINPHFRKGSKAPHGAGHLWAIANRSGDSRPRQTINNFNSTLKQMSKGIVEVENLKKNISQMNPIDEVQAATASITQQSSEEEAENIVNSVTLEHCAEEILSGIKKEVEVQYLVPMMVSSNEHESTQSNQQTQGLHYPVKESDFLNPVSKEVVAEECGLISEGYLVTDLNPTTLGLNMVEPEIITPENLFGEELSFQFYELSSPSQTQSA</sequence>
<evidence type="ECO:0000256" key="7">
    <source>
        <dbReference type="SAM" id="MobiDB-lite"/>
    </source>
</evidence>
<dbReference type="InterPro" id="IPR030456">
    <property type="entry name" value="TF_fork_head_CS_2"/>
</dbReference>
<accession>A0A0M8ZVI1</accession>
<keyword evidence="2" id="KW-0805">Transcription regulation</keyword>
<feature type="region of interest" description="Disordered" evidence="7">
    <location>
        <begin position="164"/>
        <end position="184"/>
    </location>
</feature>
<keyword evidence="4" id="KW-0804">Transcription</keyword>
<dbReference type="InterPro" id="IPR001766">
    <property type="entry name" value="Fork_head_dom"/>
</dbReference>
<dbReference type="GO" id="GO:0000987">
    <property type="term" value="F:cis-regulatory region sequence-specific DNA binding"/>
    <property type="evidence" value="ECO:0007669"/>
    <property type="project" value="TreeGrafter"/>
</dbReference>
<evidence type="ECO:0000256" key="6">
    <source>
        <dbReference type="PROSITE-ProRule" id="PRU00089"/>
    </source>
</evidence>
<feature type="DNA-binding region" description="Fork-head" evidence="6">
    <location>
        <begin position="298"/>
        <end position="370"/>
    </location>
</feature>
<evidence type="ECO:0000256" key="5">
    <source>
        <dbReference type="ARBA" id="ARBA00023242"/>
    </source>
</evidence>
<dbReference type="PANTHER" id="PTHR13962:SF17">
    <property type="entry name" value="FORKHEAD BOX PROTEIN N4"/>
    <property type="match status" value="1"/>
</dbReference>
<dbReference type="STRING" id="166423.A0A0M8ZVI1"/>
<organism evidence="9 10">
    <name type="scientific">Melipona quadrifasciata</name>
    <dbReference type="NCBI Taxonomy" id="166423"/>
    <lineage>
        <taxon>Eukaryota</taxon>
        <taxon>Metazoa</taxon>
        <taxon>Ecdysozoa</taxon>
        <taxon>Arthropoda</taxon>
        <taxon>Hexapoda</taxon>
        <taxon>Insecta</taxon>
        <taxon>Pterygota</taxon>
        <taxon>Neoptera</taxon>
        <taxon>Endopterygota</taxon>
        <taxon>Hymenoptera</taxon>
        <taxon>Apocrita</taxon>
        <taxon>Aculeata</taxon>
        <taxon>Apoidea</taxon>
        <taxon>Anthophila</taxon>
        <taxon>Apidae</taxon>
        <taxon>Melipona</taxon>
    </lineage>
</organism>
<dbReference type="GO" id="GO:0003700">
    <property type="term" value="F:DNA-binding transcription factor activity"/>
    <property type="evidence" value="ECO:0007669"/>
    <property type="project" value="InterPro"/>
</dbReference>
<keyword evidence="5 6" id="KW-0539">Nucleus</keyword>
<dbReference type="Proteomes" id="UP000053105">
    <property type="component" value="Unassembled WGS sequence"/>
</dbReference>
<proteinExistence type="predicted"/>
<evidence type="ECO:0000313" key="10">
    <source>
        <dbReference type="Proteomes" id="UP000053105"/>
    </source>
</evidence>
<evidence type="ECO:0000259" key="8">
    <source>
        <dbReference type="PROSITE" id="PS50039"/>
    </source>
</evidence>
<dbReference type="Pfam" id="PF00250">
    <property type="entry name" value="Forkhead"/>
    <property type="match status" value="1"/>
</dbReference>
<feature type="compositionally biased region" description="Polar residues" evidence="7">
    <location>
        <begin position="164"/>
        <end position="177"/>
    </location>
</feature>
<evidence type="ECO:0000256" key="2">
    <source>
        <dbReference type="ARBA" id="ARBA00023015"/>
    </source>
</evidence>
<gene>
    <name evidence="9" type="ORF">WN51_03133</name>
</gene>
<evidence type="ECO:0000313" key="9">
    <source>
        <dbReference type="EMBL" id="KOX71985.1"/>
    </source>
</evidence>
<dbReference type="SMART" id="SM00339">
    <property type="entry name" value="FH"/>
    <property type="match status" value="1"/>
</dbReference>
<evidence type="ECO:0000256" key="4">
    <source>
        <dbReference type="ARBA" id="ARBA00023163"/>
    </source>
</evidence>
<dbReference type="Gene3D" id="1.10.10.10">
    <property type="entry name" value="Winged helix-like DNA-binding domain superfamily/Winged helix DNA-binding domain"/>
    <property type="match status" value="1"/>
</dbReference>
<protein>
    <submittedName>
        <fullName evidence="9">Forkhead transcription factor HCM1</fullName>
    </submittedName>
</protein>
<dbReference type="InterPro" id="IPR036388">
    <property type="entry name" value="WH-like_DNA-bd_sf"/>
</dbReference>
<dbReference type="PROSITE" id="PS50039">
    <property type="entry name" value="FORK_HEAD_3"/>
    <property type="match status" value="1"/>
</dbReference>
<dbReference type="PROSITE" id="PS00658">
    <property type="entry name" value="FORK_HEAD_2"/>
    <property type="match status" value="1"/>
</dbReference>
<dbReference type="InterPro" id="IPR047119">
    <property type="entry name" value="FOXN2/3-like"/>
</dbReference>
<dbReference type="AlphaFoldDB" id="A0A0M8ZVI1"/>
<dbReference type="EMBL" id="KQ435826">
    <property type="protein sequence ID" value="KOX71985.1"/>
    <property type="molecule type" value="Genomic_DNA"/>
</dbReference>
<feature type="domain" description="Fork-head" evidence="8">
    <location>
        <begin position="298"/>
        <end position="370"/>
    </location>
</feature>
<keyword evidence="3 6" id="KW-0238">DNA-binding</keyword>
<dbReference type="PANTHER" id="PTHR13962">
    <property type="entry name" value="FORKHEAD BOX PROTEIN N3-LIKE PROTEIN-RELATED"/>
    <property type="match status" value="1"/>
</dbReference>
<dbReference type="InterPro" id="IPR036390">
    <property type="entry name" value="WH_DNA-bd_sf"/>
</dbReference>
<evidence type="ECO:0000256" key="1">
    <source>
        <dbReference type="ARBA" id="ARBA00004123"/>
    </source>
</evidence>
<dbReference type="OrthoDB" id="5954824at2759"/>
<name>A0A0M8ZVI1_9HYME</name>
<reference evidence="9 10" key="1">
    <citation type="submission" date="2015-07" db="EMBL/GenBank/DDBJ databases">
        <title>The genome of Melipona quadrifasciata.</title>
        <authorList>
            <person name="Pan H."/>
            <person name="Kapheim K."/>
        </authorList>
    </citation>
    <scope>NUCLEOTIDE SEQUENCE [LARGE SCALE GENOMIC DNA]</scope>
    <source>
        <strain evidence="9">0111107301</strain>
        <tissue evidence="9">Whole body</tissue>
    </source>
</reference>
<dbReference type="SUPFAM" id="SSF46785">
    <property type="entry name" value="Winged helix' DNA-binding domain"/>
    <property type="match status" value="1"/>
</dbReference>
<dbReference type="GO" id="GO:0005634">
    <property type="term" value="C:nucleus"/>
    <property type="evidence" value="ECO:0007669"/>
    <property type="project" value="UniProtKB-SubCell"/>
</dbReference>
<evidence type="ECO:0000256" key="3">
    <source>
        <dbReference type="ARBA" id="ARBA00023125"/>
    </source>
</evidence>
<comment type="subcellular location">
    <subcellularLocation>
        <location evidence="1 6">Nucleus</location>
    </subcellularLocation>
</comment>